<accession>A0ABQ5U756</accession>
<reference evidence="1" key="1">
    <citation type="journal article" date="2014" name="Int. J. Syst. Evol. Microbiol.">
        <title>Complete genome of a new Firmicutes species belonging to the dominant human colonic microbiota ('Ruminococcus bicirculans') reveals two chromosomes and a selective capacity to utilize plant glucans.</title>
        <authorList>
            <consortium name="NISC Comparative Sequencing Program"/>
            <person name="Wegmann U."/>
            <person name="Louis P."/>
            <person name="Goesmann A."/>
            <person name="Henrissat B."/>
            <person name="Duncan S.H."/>
            <person name="Flint H.J."/>
        </authorList>
    </citation>
    <scope>NUCLEOTIDE SEQUENCE</scope>
    <source>
        <strain evidence="1">NBRC 103408</strain>
    </source>
</reference>
<reference evidence="1" key="2">
    <citation type="submission" date="2023-01" db="EMBL/GenBank/DDBJ databases">
        <title>Draft genome sequence of Sneathiella chinensis strain NBRC 103408.</title>
        <authorList>
            <person name="Sun Q."/>
            <person name="Mori K."/>
        </authorList>
    </citation>
    <scope>NUCLEOTIDE SEQUENCE</scope>
    <source>
        <strain evidence="1">NBRC 103408</strain>
    </source>
</reference>
<proteinExistence type="predicted"/>
<dbReference type="Proteomes" id="UP001161409">
    <property type="component" value="Unassembled WGS sequence"/>
</dbReference>
<sequence length="140" mass="15635">METTGIPPGEGKLGRKYIKSFASGIVSQFVCSAEHYAWLAYDYRVSVVTIDLISLAIDPVEFDIDRNRNLARMCQTTLFQNVRLLTPPGAVTSAVLVARFGIGQQLGDERGPSVFSVILTDDRGKEWRVDRVVERMLMQP</sequence>
<dbReference type="EMBL" id="BSNF01000006">
    <property type="protein sequence ID" value="GLQ06281.1"/>
    <property type="molecule type" value="Genomic_DNA"/>
</dbReference>
<dbReference type="RefSeq" id="WP_169560336.1">
    <property type="nucleotide sequence ID" value="NZ_BSNF01000006.1"/>
</dbReference>
<protein>
    <submittedName>
        <fullName evidence="1">Uncharacterized protein</fullName>
    </submittedName>
</protein>
<evidence type="ECO:0000313" key="1">
    <source>
        <dbReference type="EMBL" id="GLQ06281.1"/>
    </source>
</evidence>
<comment type="caution">
    <text evidence="1">The sequence shown here is derived from an EMBL/GenBank/DDBJ whole genome shotgun (WGS) entry which is preliminary data.</text>
</comment>
<gene>
    <name evidence="1" type="ORF">GCM10007924_15020</name>
</gene>
<organism evidence="1 2">
    <name type="scientific">Sneathiella chinensis</name>
    <dbReference type="NCBI Taxonomy" id="349750"/>
    <lineage>
        <taxon>Bacteria</taxon>
        <taxon>Pseudomonadati</taxon>
        <taxon>Pseudomonadota</taxon>
        <taxon>Alphaproteobacteria</taxon>
        <taxon>Sneathiellales</taxon>
        <taxon>Sneathiellaceae</taxon>
        <taxon>Sneathiella</taxon>
    </lineage>
</organism>
<name>A0ABQ5U756_9PROT</name>
<keyword evidence="2" id="KW-1185">Reference proteome</keyword>
<evidence type="ECO:0000313" key="2">
    <source>
        <dbReference type="Proteomes" id="UP001161409"/>
    </source>
</evidence>